<feature type="transmembrane region" description="Helical" evidence="9">
    <location>
        <begin position="289"/>
        <end position="308"/>
    </location>
</feature>
<dbReference type="Gene3D" id="3.40.190.10">
    <property type="entry name" value="Periplasmic binding protein-like II"/>
    <property type="match status" value="2"/>
</dbReference>
<evidence type="ECO:0000256" key="4">
    <source>
        <dbReference type="ARBA" id="ARBA00022692"/>
    </source>
</evidence>
<comment type="caution">
    <text evidence="10">The sequence shown here is derived from an EMBL/GenBank/DDBJ whole genome shotgun (WGS) entry which is preliminary data.</text>
</comment>
<evidence type="ECO:0000256" key="9">
    <source>
        <dbReference type="SAM" id="Phobius"/>
    </source>
</evidence>
<feature type="transmembrane region" description="Helical" evidence="9">
    <location>
        <begin position="135"/>
        <end position="159"/>
    </location>
</feature>
<dbReference type="AlphaFoldDB" id="A0A848HM01"/>
<dbReference type="Pfam" id="PF03814">
    <property type="entry name" value="KdpA"/>
    <property type="match status" value="1"/>
</dbReference>
<keyword evidence="3" id="KW-0633">Potassium transport</keyword>
<keyword evidence="2" id="KW-1003">Cell membrane</keyword>
<keyword evidence="5" id="KW-0630">Potassium</keyword>
<feature type="transmembrane region" description="Helical" evidence="9">
    <location>
        <begin position="65"/>
        <end position="84"/>
    </location>
</feature>
<evidence type="ECO:0000256" key="7">
    <source>
        <dbReference type="ARBA" id="ARBA00023065"/>
    </source>
</evidence>
<dbReference type="EMBL" id="JABBGG010000001">
    <property type="protein sequence ID" value="NML59528.1"/>
    <property type="molecule type" value="Genomic_DNA"/>
</dbReference>
<evidence type="ECO:0000313" key="11">
    <source>
        <dbReference type="Proteomes" id="UP000583752"/>
    </source>
</evidence>
<evidence type="ECO:0000256" key="6">
    <source>
        <dbReference type="ARBA" id="ARBA00022989"/>
    </source>
</evidence>
<protein>
    <submittedName>
        <fullName evidence="10">Potassium-transporting ATPase subunit KdpA</fullName>
    </submittedName>
</protein>
<evidence type="ECO:0000256" key="5">
    <source>
        <dbReference type="ARBA" id="ARBA00022958"/>
    </source>
</evidence>
<keyword evidence="11" id="KW-1185">Reference proteome</keyword>
<feature type="transmembrane region" description="Helical" evidence="9">
    <location>
        <begin position="411"/>
        <end position="434"/>
    </location>
</feature>
<evidence type="ECO:0000256" key="8">
    <source>
        <dbReference type="ARBA" id="ARBA00023136"/>
    </source>
</evidence>
<keyword evidence="6 9" id="KW-1133">Transmembrane helix</keyword>
<dbReference type="PANTHER" id="PTHR30607:SF2">
    <property type="entry name" value="POTASSIUM-TRANSPORTING ATPASE POTASSIUM-BINDING SUBUNIT"/>
    <property type="match status" value="1"/>
</dbReference>
<dbReference type="GO" id="GO:0008556">
    <property type="term" value="F:P-type potassium transmembrane transporter activity"/>
    <property type="evidence" value="ECO:0007669"/>
    <property type="project" value="InterPro"/>
</dbReference>
<organism evidence="10 11">
    <name type="scientific">Massilia polaris</name>
    <dbReference type="NCBI Taxonomy" id="2728846"/>
    <lineage>
        <taxon>Bacteria</taxon>
        <taxon>Pseudomonadati</taxon>
        <taxon>Pseudomonadota</taxon>
        <taxon>Betaproteobacteria</taxon>
        <taxon>Burkholderiales</taxon>
        <taxon>Oxalobacteraceae</taxon>
        <taxon>Telluria group</taxon>
        <taxon>Massilia</taxon>
    </lineage>
</organism>
<dbReference type="GO" id="GO:0005886">
    <property type="term" value="C:plasma membrane"/>
    <property type="evidence" value="ECO:0007669"/>
    <property type="project" value="TreeGrafter"/>
</dbReference>
<feature type="transmembrane region" description="Helical" evidence="9">
    <location>
        <begin position="314"/>
        <end position="334"/>
    </location>
</feature>
<dbReference type="SUPFAM" id="SSF53850">
    <property type="entry name" value="Periplasmic binding protein-like II"/>
    <property type="match status" value="1"/>
</dbReference>
<reference evidence="10 11" key="1">
    <citation type="submission" date="2020-04" db="EMBL/GenBank/DDBJ databases">
        <title>Massilia sp. RP-1-19 isolated from soil.</title>
        <authorList>
            <person name="Dahal R.H."/>
        </authorList>
    </citation>
    <scope>NUCLEOTIDE SEQUENCE [LARGE SCALE GENOMIC DNA]</scope>
    <source>
        <strain evidence="10 11">RP-1-19</strain>
    </source>
</reference>
<keyword evidence="7" id="KW-0406">Ion transport</keyword>
<keyword evidence="1" id="KW-0813">Transport</keyword>
<dbReference type="PANTHER" id="PTHR30607">
    <property type="entry name" value="POTASSIUM-TRANSPORTING ATPASE A CHAIN"/>
    <property type="match status" value="1"/>
</dbReference>
<keyword evidence="4 9" id="KW-0812">Transmembrane</keyword>
<dbReference type="Proteomes" id="UP000583752">
    <property type="component" value="Unassembled WGS sequence"/>
</dbReference>
<evidence type="ECO:0000313" key="10">
    <source>
        <dbReference type="EMBL" id="NML59528.1"/>
    </source>
</evidence>
<evidence type="ECO:0000256" key="2">
    <source>
        <dbReference type="ARBA" id="ARBA00022475"/>
    </source>
</evidence>
<proteinExistence type="predicted"/>
<evidence type="ECO:0000256" key="3">
    <source>
        <dbReference type="ARBA" id="ARBA00022538"/>
    </source>
</evidence>
<feature type="transmembrane region" description="Helical" evidence="9">
    <location>
        <begin position="179"/>
        <end position="199"/>
    </location>
</feature>
<evidence type="ECO:0000256" key="1">
    <source>
        <dbReference type="ARBA" id="ARBA00022448"/>
    </source>
</evidence>
<name>A0A848HM01_9BURK</name>
<dbReference type="InterPro" id="IPR004623">
    <property type="entry name" value="KdpA"/>
</dbReference>
<keyword evidence="8 9" id="KW-0472">Membrane</keyword>
<sequence>MTIQSTLLLAAFLVALLALSYPLGIVLARVGDGGRVPGLGWLGAVERLLYRAAGVQADQGMTWKAYAIALLVFNGLGALFVYGMQRLQSYLPLNPQAMANVSPDSSFNTAISFVANTNWQGYSGEQTMSYLTQMLALTCQNFFSAATGIAVAYALIRGFSARSANTIGNFWVDLTRSTLYVLLPLSLLFSVFLMGQGVIQNFAPYKEVTLVDPVTWVQPAKTADGQAVLDAKGAAVTETVVAKTQTLAMGPVASQEAIKMLGTNGGGFFNANSAHPYENPTALSNFMQMLAIFLIPAGLCFAFGRMVGDQRQGWAVLAAMTVIFVAATVAIMIAEQQAHPVLATMGVDQHASLAQAGGNMEGKETRFGISASALFAAVTTAASCGAVNAMHDSFSPLGGMVPMVLMQLGEVVFGGVGSGLYGMLIFAILAVFIARMVDITAERYDIGVRYGDQVEKDMIAVRLTADVPMMIVGSPAYFEWHRTPASPQELMKHNCITLRLASSGGIYAWELQHDGRDMEVRVRGQATFTTVQHMLNAALSGCGLAFVPEEMALHHVRAGQLVSVMEDWCPKFPGLHAYYPSRRNSSRPLGLVIDALRYKGPSLAATGT</sequence>
<dbReference type="RefSeq" id="WP_169463250.1">
    <property type="nucleotide sequence ID" value="NZ_JABBGG010000001.1"/>
</dbReference>
<accession>A0A848HM01</accession>
<gene>
    <name evidence="10" type="ORF">HHL21_00155</name>
</gene>